<sequence length="104" mass="12476">MDLNVIWDYFIEHLKEEDGIEEAQVKWSAGIPFIYIRSGKTKSDIEYSIKKWSAKAMRGKRLHSDTIFFRKEESLYVYRHRFFVPQEKMFCCGNLCVDCVRLKQ</sequence>
<dbReference type="eggNOG" id="ENOG50339YR">
    <property type="taxonomic scope" value="Bacteria"/>
</dbReference>
<dbReference type="AlphaFoldDB" id="A0A0P6WIC3"/>
<evidence type="ECO:0000313" key="1">
    <source>
        <dbReference type="EMBL" id="KPL61245.1"/>
    </source>
</evidence>
<dbReference type="EMBL" id="LIXZ01000001">
    <property type="protein sequence ID" value="KPL61245.1"/>
    <property type="molecule type" value="Genomic_DNA"/>
</dbReference>
<accession>A0A0P6WIC3</accession>
<protein>
    <submittedName>
        <fullName evidence="1">Uncharacterized protein</fullName>
    </submittedName>
</protein>
<name>A0A0P6WIC3_9BACI</name>
<organism evidence="1 2">
    <name type="scientific">Rossellomorea vietnamensis</name>
    <dbReference type="NCBI Taxonomy" id="218284"/>
    <lineage>
        <taxon>Bacteria</taxon>
        <taxon>Bacillati</taxon>
        <taxon>Bacillota</taxon>
        <taxon>Bacilli</taxon>
        <taxon>Bacillales</taxon>
        <taxon>Bacillaceae</taxon>
        <taxon>Rossellomorea</taxon>
    </lineage>
</organism>
<reference evidence="1 2" key="1">
    <citation type="submission" date="2015-08" db="EMBL/GenBank/DDBJ databases">
        <title>Draft Genome Sequence of Bacillus vietnamensis UCD-SED5.</title>
        <authorList>
            <person name="Lee R.D."/>
            <person name="Jospin G."/>
            <person name="Lang J.M."/>
            <person name="Coil D.A."/>
            <person name="Eisen J.A."/>
        </authorList>
    </citation>
    <scope>NUCLEOTIDE SEQUENCE [LARGE SCALE GENOMIC DNA]</scope>
    <source>
        <strain evidence="1 2">UCD-SED5</strain>
    </source>
</reference>
<dbReference type="OrthoDB" id="2988713at2"/>
<proteinExistence type="predicted"/>
<dbReference type="PATRIC" id="fig|218284.4.peg.208"/>
<evidence type="ECO:0000313" key="2">
    <source>
        <dbReference type="Proteomes" id="UP000050398"/>
    </source>
</evidence>
<comment type="caution">
    <text evidence="1">The sequence shown here is derived from an EMBL/GenBank/DDBJ whole genome shotgun (WGS) entry which is preliminary data.</text>
</comment>
<gene>
    <name evidence="1" type="ORF">AM506_01005</name>
</gene>
<dbReference type="Proteomes" id="UP000050398">
    <property type="component" value="Unassembled WGS sequence"/>
</dbReference>
<dbReference type="RefSeq" id="WP_060669936.1">
    <property type="nucleotide sequence ID" value="NZ_JBCNGU010000027.1"/>
</dbReference>